<dbReference type="AlphaFoldDB" id="A0A5D4KBR8"/>
<dbReference type="PANTHER" id="PTHR43861">
    <property type="entry name" value="TRANS-ACONITATE 2-METHYLTRANSFERASE-RELATED"/>
    <property type="match status" value="1"/>
</dbReference>
<dbReference type="InterPro" id="IPR041698">
    <property type="entry name" value="Methyltransf_25"/>
</dbReference>
<feature type="domain" description="Methyltransferase" evidence="2">
    <location>
        <begin position="50"/>
        <end position="144"/>
    </location>
</feature>
<dbReference type="InterPro" id="IPR029063">
    <property type="entry name" value="SAM-dependent_MTases_sf"/>
</dbReference>
<dbReference type="GO" id="GO:0008168">
    <property type="term" value="F:methyltransferase activity"/>
    <property type="evidence" value="ECO:0007669"/>
    <property type="project" value="UniProtKB-KW"/>
</dbReference>
<protein>
    <submittedName>
        <fullName evidence="3">Methyltransferase domain-containing protein</fullName>
    </submittedName>
</protein>
<evidence type="ECO:0000256" key="1">
    <source>
        <dbReference type="ARBA" id="ARBA00022679"/>
    </source>
</evidence>
<accession>A0A5D4KBR8</accession>
<evidence type="ECO:0000259" key="2">
    <source>
        <dbReference type="Pfam" id="PF13649"/>
    </source>
</evidence>
<evidence type="ECO:0000313" key="3">
    <source>
        <dbReference type="EMBL" id="TYR74210.1"/>
    </source>
</evidence>
<dbReference type="EMBL" id="VTEH01000013">
    <property type="protein sequence ID" value="TYR74210.1"/>
    <property type="molecule type" value="Genomic_DNA"/>
</dbReference>
<name>A0A5D4KBR8_9BACI</name>
<keyword evidence="3" id="KW-0489">Methyltransferase</keyword>
<organism evidence="3 4">
    <name type="scientific">Rossellomorea vietnamensis</name>
    <dbReference type="NCBI Taxonomy" id="218284"/>
    <lineage>
        <taxon>Bacteria</taxon>
        <taxon>Bacillati</taxon>
        <taxon>Bacillota</taxon>
        <taxon>Bacilli</taxon>
        <taxon>Bacillales</taxon>
        <taxon>Bacillaceae</taxon>
        <taxon>Rossellomorea</taxon>
    </lineage>
</organism>
<keyword evidence="1 3" id="KW-0808">Transferase</keyword>
<proteinExistence type="predicted"/>
<gene>
    <name evidence="3" type="ORF">FZC79_15460</name>
</gene>
<sequence>MEFEKERAKRVTEMKTYWDEQYSKVSRLWGLKPKETLVQYKNLVLEHGKVLDLGIGEGRNALYFAGQGFTVEGVDLSPKAIERCRTAAEEAGLSILTLKEDLRNYQIEEDSYSLIILSNILNFFNKEEISEIIQSAKEGLVDQGLIYINAFDISDPGYEKSKEEYEEVSPNTFYRPKSDSFIHFFTKSELERYFSGYKTIKASQIYSLDMGHGEPHYHGMIELLLQKNEEKQE</sequence>
<dbReference type="Pfam" id="PF13649">
    <property type="entry name" value="Methyltransf_25"/>
    <property type="match status" value="1"/>
</dbReference>
<dbReference type="CDD" id="cd02440">
    <property type="entry name" value="AdoMet_MTases"/>
    <property type="match status" value="1"/>
</dbReference>
<dbReference type="Gene3D" id="3.40.50.150">
    <property type="entry name" value="Vaccinia Virus protein VP39"/>
    <property type="match status" value="1"/>
</dbReference>
<dbReference type="SUPFAM" id="SSF53335">
    <property type="entry name" value="S-adenosyl-L-methionine-dependent methyltransferases"/>
    <property type="match status" value="1"/>
</dbReference>
<reference evidence="3 4" key="1">
    <citation type="submission" date="2019-08" db="EMBL/GenBank/DDBJ databases">
        <title>Bacillus genomes from the desert of Cuatro Cienegas, Coahuila.</title>
        <authorList>
            <person name="Olmedo-Alvarez G."/>
        </authorList>
    </citation>
    <scope>NUCLEOTIDE SEQUENCE [LARGE SCALE GENOMIC DNA]</scope>
    <source>
        <strain evidence="3 4">CH40_1T</strain>
    </source>
</reference>
<comment type="caution">
    <text evidence="3">The sequence shown here is derived from an EMBL/GenBank/DDBJ whole genome shotgun (WGS) entry which is preliminary data.</text>
</comment>
<dbReference type="GO" id="GO:0032259">
    <property type="term" value="P:methylation"/>
    <property type="evidence" value="ECO:0007669"/>
    <property type="project" value="UniProtKB-KW"/>
</dbReference>
<dbReference type="Proteomes" id="UP000323317">
    <property type="component" value="Unassembled WGS sequence"/>
</dbReference>
<evidence type="ECO:0000313" key="4">
    <source>
        <dbReference type="Proteomes" id="UP000323317"/>
    </source>
</evidence>